<evidence type="ECO:0000313" key="3">
    <source>
        <dbReference type="Proteomes" id="UP000765509"/>
    </source>
</evidence>
<protein>
    <submittedName>
        <fullName evidence="2">Uncharacterized protein</fullName>
    </submittedName>
</protein>
<dbReference type="EMBL" id="AVOT02001576">
    <property type="protein sequence ID" value="MBW0467416.1"/>
    <property type="molecule type" value="Genomic_DNA"/>
</dbReference>
<comment type="caution">
    <text evidence="2">The sequence shown here is derived from an EMBL/GenBank/DDBJ whole genome shotgun (WGS) entry which is preliminary data.</text>
</comment>
<gene>
    <name evidence="2" type="ORF">O181_007131</name>
</gene>
<organism evidence="2 3">
    <name type="scientific">Austropuccinia psidii MF-1</name>
    <dbReference type="NCBI Taxonomy" id="1389203"/>
    <lineage>
        <taxon>Eukaryota</taxon>
        <taxon>Fungi</taxon>
        <taxon>Dikarya</taxon>
        <taxon>Basidiomycota</taxon>
        <taxon>Pucciniomycotina</taxon>
        <taxon>Pucciniomycetes</taxon>
        <taxon>Pucciniales</taxon>
        <taxon>Sphaerophragmiaceae</taxon>
        <taxon>Austropuccinia</taxon>
    </lineage>
</organism>
<dbReference type="Proteomes" id="UP000765509">
    <property type="component" value="Unassembled WGS sequence"/>
</dbReference>
<reference evidence="2" key="1">
    <citation type="submission" date="2021-03" db="EMBL/GenBank/DDBJ databases">
        <title>Draft genome sequence of rust myrtle Austropuccinia psidii MF-1, a brazilian biotype.</title>
        <authorList>
            <person name="Quecine M.C."/>
            <person name="Pachon D.M.R."/>
            <person name="Bonatelli M.L."/>
            <person name="Correr F.H."/>
            <person name="Franceschini L.M."/>
            <person name="Leite T.F."/>
            <person name="Margarido G.R.A."/>
            <person name="Almeida C.A."/>
            <person name="Ferrarezi J.A."/>
            <person name="Labate C.A."/>
        </authorList>
    </citation>
    <scope>NUCLEOTIDE SEQUENCE</scope>
    <source>
        <strain evidence="2">MF-1</strain>
    </source>
</reference>
<proteinExistence type="predicted"/>
<sequence>MDGIHYHPSLKSKKDKEVKCQKKEGHKGRSPRRLYQNLSSQPASPRREEEQEQGLEEAIFPKIQDPKNSKRGHVKCLQLGQSLDGIETTSFTKEKTLYPVVVNTLTQIGNSIIPLEDIKNSLLSSQEINNNLSSLTKGFVEKGN</sequence>
<accession>A0A9Q3BKA1</accession>
<feature type="region of interest" description="Disordered" evidence="1">
    <location>
        <begin position="1"/>
        <end position="71"/>
    </location>
</feature>
<name>A0A9Q3BKA1_9BASI</name>
<evidence type="ECO:0000313" key="2">
    <source>
        <dbReference type="EMBL" id="MBW0467416.1"/>
    </source>
</evidence>
<feature type="compositionally biased region" description="Basic and acidic residues" evidence="1">
    <location>
        <begin position="12"/>
        <end position="23"/>
    </location>
</feature>
<keyword evidence="3" id="KW-1185">Reference proteome</keyword>
<dbReference type="AlphaFoldDB" id="A0A9Q3BKA1"/>
<evidence type="ECO:0000256" key="1">
    <source>
        <dbReference type="SAM" id="MobiDB-lite"/>
    </source>
</evidence>